<organism evidence="1 2">
    <name type="scientific">Cohnella zeiphila</name>
    <dbReference type="NCBI Taxonomy" id="2761120"/>
    <lineage>
        <taxon>Bacteria</taxon>
        <taxon>Bacillati</taxon>
        <taxon>Bacillota</taxon>
        <taxon>Bacilli</taxon>
        <taxon>Bacillales</taxon>
        <taxon>Paenibacillaceae</taxon>
        <taxon>Cohnella</taxon>
    </lineage>
</organism>
<dbReference type="EMBL" id="JACJVO010000036">
    <property type="protein sequence ID" value="MBB6734782.1"/>
    <property type="molecule type" value="Genomic_DNA"/>
</dbReference>
<dbReference type="AlphaFoldDB" id="A0A7X0VYR6"/>
<dbReference type="Pfam" id="PF13540">
    <property type="entry name" value="RCC1_2"/>
    <property type="match status" value="1"/>
</dbReference>
<accession>A0A7X0VYR6</accession>
<reference evidence="1 2" key="1">
    <citation type="submission" date="2020-08" db="EMBL/GenBank/DDBJ databases">
        <title>Cohnella phylogeny.</title>
        <authorList>
            <person name="Dunlap C."/>
        </authorList>
    </citation>
    <scope>NUCLEOTIDE SEQUENCE [LARGE SCALE GENOMIC DNA]</scope>
    <source>
        <strain evidence="1 2">CBP 2801</strain>
    </source>
</reference>
<gene>
    <name evidence="1" type="ORF">H7C18_28035</name>
</gene>
<dbReference type="PROSITE" id="PS00626">
    <property type="entry name" value="RCC1_2"/>
    <property type="match status" value="1"/>
</dbReference>
<comment type="caution">
    <text evidence="1">The sequence shown here is derived from an EMBL/GenBank/DDBJ whole genome shotgun (WGS) entry which is preliminary data.</text>
</comment>
<evidence type="ECO:0000313" key="2">
    <source>
        <dbReference type="Proteomes" id="UP000564644"/>
    </source>
</evidence>
<evidence type="ECO:0000313" key="1">
    <source>
        <dbReference type="EMBL" id="MBB6734782.1"/>
    </source>
</evidence>
<name>A0A7X0VYR6_9BACL</name>
<protein>
    <submittedName>
        <fullName evidence="1">Uncharacterized protein</fullName>
    </submittedName>
</protein>
<proteinExistence type="predicted"/>
<dbReference type="InterPro" id="IPR009091">
    <property type="entry name" value="RCC1/BLIP-II"/>
</dbReference>
<dbReference type="Proteomes" id="UP000564644">
    <property type="component" value="Unassembled WGS sequence"/>
</dbReference>
<dbReference type="InterPro" id="IPR000408">
    <property type="entry name" value="Reg_chr_condens"/>
</dbReference>
<keyword evidence="2" id="KW-1185">Reference proteome</keyword>
<dbReference type="Gene3D" id="2.130.10.30">
    <property type="entry name" value="Regulator of chromosome condensation 1/beta-lactamase-inhibitor protein II"/>
    <property type="match status" value="1"/>
</dbReference>
<dbReference type="SUPFAM" id="SSF50985">
    <property type="entry name" value="RCC1/BLIP-II"/>
    <property type="match status" value="1"/>
</dbReference>
<sequence>MIFENFRSKRKGVEGKALCPILWPKNTLAAGRRHTVGLQSDGKVVAAGDNHSGQCDVSDWRGIRLPGKKSDPF</sequence>